<organism evidence="2 3">
    <name type="scientific">Paenibacillus rhizoplanae</name>
    <dbReference type="NCBI Taxonomy" id="1917181"/>
    <lineage>
        <taxon>Bacteria</taxon>
        <taxon>Bacillati</taxon>
        <taxon>Bacillota</taxon>
        <taxon>Bacilli</taxon>
        <taxon>Bacillales</taxon>
        <taxon>Paenibacillaceae</taxon>
        <taxon>Paenibacillus</taxon>
    </lineage>
</organism>
<evidence type="ECO:0000259" key="1">
    <source>
        <dbReference type="PROSITE" id="PS51819"/>
    </source>
</evidence>
<dbReference type="InterPro" id="IPR037523">
    <property type="entry name" value="VOC_core"/>
</dbReference>
<dbReference type="SUPFAM" id="SSF54593">
    <property type="entry name" value="Glyoxalase/Bleomycin resistance protein/Dihydroxybiphenyl dioxygenase"/>
    <property type="match status" value="1"/>
</dbReference>
<dbReference type="Pfam" id="PF00903">
    <property type="entry name" value="Glyoxalase"/>
    <property type="match status" value="1"/>
</dbReference>
<dbReference type="Gene3D" id="3.10.180.10">
    <property type="entry name" value="2,3-Dihydroxybiphenyl 1,2-Dioxygenase, domain 1"/>
    <property type="match status" value="1"/>
</dbReference>
<dbReference type="InterPro" id="IPR004360">
    <property type="entry name" value="Glyas_Fos-R_dOase_dom"/>
</dbReference>
<evidence type="ECO:0000313" key="3">
    <source>
        <dbReference type="Proteomes" id="UP001597448"/>
    </source>
</evidence>
<comment type="caution">
    <text evidence="2">The sequence shown here is derived from an EMBL/GenBank/DDBJ whole genome shotgun (WGS) entry which is preliminary data.</text>
</comment>
<dbReference type="InterPro" id="IPR029068">
    <property type="entry name" value="Glyas_Bleomycin-R_OHBP_Dase"/>
</dbReference>
<protein>
    <submittedName>
        <fullName evidence="2">VOC family protein</fullName>
    </submittedName>
</protein>
<gene>
    <name evidence="2" type="ORF">ACFSX3_28035</name>
</gene>
<dbReference type="PROSITE" id="PS51819">
    <property type="entry name" value="VOC"/>
    <property type="match status" value="1"/>
</dbReference>
<dbReference type="CDD" id="cd06587">
    <property type="entry name" value="VOC"/>
    <property type="match status" value="1"/>
</dbReference>
<name>A0ABW5FFB7_9BACL</name>
<evidence type="ECO:0000313" key="2">
    <source>
        <dbReference type="EMBL" id="MFD2413723.1"/>
    </source>
</evidence>
<dbReference type="EMBL" id="JBHUKY010000077">
    <property type="protein sequence ID" value="MFD2413723.1"/>
    <property type="molecule type" value="Genomic_DNA"/>
</dbReference>
<proteinExistence type="predicted"/>
<reference evidence="3" key="1">
    <citation type="journal article" date="2019" name="Int. J. Syst. Evol. Microbiol.">
        <title>The Global Catalogue of Microorganisms (GCM) 10K type strain sequencing project: providing services to taxonomists for standard genome sequencing and annotation.</title>
        <authorList>
            <consortium name="The Broad Institute Genomics Platform"/>
            <consortium name="The Broad Institute Genome Sequencing Center for Infectious Disease"/>
            <person name="Wu L."/>
            <person name="Ma J."/>
        </authorList>
    </citation>
    <scope>NUCLEOTIDE SEQUENCE [LARGE SCALE GENOMIC DNA]</scope>
    <source>
        <strain evidence="3">CCM 8725</strain>
    </source>
</reference>
<dbReference type="RefSeq" id="WP_209992553.1">
    <property type="nucleotide sequence ID" value="NZ_JBHSVQ010000001.1"/>
</dbReference>
<keyword evidence="3" id="KW-1185">Reference proteome</keyword>
<sequence length="151" mass="17745">MHLGSIYLIVRDFNKSVRFYEKLLEMSVSSQNMQRFAQFEFNGKNISIMNGYFDAMNPNLTVRKGEYVEEFDNLVAIVEAENTHKFVLNLWTENLEQERDRIKQLDISGQLTSIKYINNVSPYYYFQLTDPDGNVIEITGQYSPQRGEFDE</sequence>
<dbReference type="Proteomes" id="UP001597448">
    <property type="component" value="Unassembled WGS sequence"/>
</dbReference>
<accession>A0ABW5FFB7</accession>
<feature type="domain" description="VOC" evidence="1">
    <location>
        <begin position="2"/>
        <end position="141"/>
    </location>
</feature>